<reference evidence="2 3" key="1">
    <citation type="submission" date="2020-01" db="EMBL/GenBank/DDBJ databases">
        <authorList>
            <consortium name="DOE Joint Genome Institute"/>
            <person name="Haridas S."/>
            <person name="Albert R."/>
            <person name="Binder M."/>
            <person name="Bloem J."/>
            <person name="Labutti K."/>
            <person name="Salamov A."/>
            <person name="Andreopoulos B."/>
            <person name="Baker S.E."/>
            <person name="Barry K."/>
            <person name="Bills G."/>
            <person name="Bluhm B.H."/>
            <person name="Cannon C."/>
            <person name="Castanera R."/>
            <person name="Culley D.E."/>
            <person name="Daum C."/>
            <person name="Ezra D."/>
            <person name="Gonzalez J.B."/>
            <person name="Henrissat B."/>
            <person name="Kuo A."/>
            <person name="Liang C."/>
            <person name="Lipzen A."/>
            <person name="Lutzoni F."/>
            <person name="Magnuson J."/>
            <person name="Mondo S."/>
            <person name="Nolan M."/>
            <person name="Ohm R."/>
            <person name="Pangilinan J."/>
            <person name="Park H.-J.H."/>
            <person name="Ramirez L."/>
            <person name="Alfaro M."/>
            <person name="Sun H."/>
            <person name="Tritt A."/>
            <person name="Yoshinaga Y."/>
            <person name="Zwiers L.-H.L."/>
            <person name="Turgeon B.G."/>
            <person name="Goodwin S.B."/>
            <person name="Spatafora J.W."/>
            <person name="Crous P.W."/>
            <person name="Grigoriev I.V."/>
        </authorList>
    </citation>
    <scope>NUCLEOTIDE SEQUENCE [LARGE SCALE GENOMIC DNA]</scope>
    <source>
        <strain evidence="2 3">CBS 611.86</strain>
    </source>
</reference>
<name>A0A7C8MGC0_9PLEO</name>
<feature type="compositionally biased region" description="Acidic residues" evidence="1">
    <location>
        <begin position="256"/>
        <end position="276"/>
    </location>
</feature>
<proteinExistence type="predicted"/>
<protein>
    <submittedName>
        <fullName evidence="2">Uncharacterized protein</fullName>
    </submittedName>
</protein>
<feature type="region of interest" description="Disordered" evidence="1">
    <location>
        <begin position="19"/>
        <end position="73"/>
    </location>
</feature>
<keyword evidence="3" id="KW-1185">Reference proteome</keyword>
<dbReference type="Proteomes" id="UP000481861">
    <property type="component" value="Unassembled WGS sequence"/>
</dbReference>
<feature type="region of interest" description="Disordered" evidence="1">
    <location>
        <begin position="111"/>
        <end position="292"/>
    </location>
</feature>
<feature type="compositionally biased region" description="Basic and acidic residues" evidence="1">
    <location>
        <begin position="142"/>
        <end position="153"/>
    </location>
</feature>
<feature type="compositionally biased region" description="Basic residues" evidence="1">
    <location>
        <begin position="32"/>
        <end position="42"/>
    </location>
</feature>
<evidence type="ECO:0000256" key="1">
    <source>
        <dbReference type="SAM" id="MobiDB-lite"/>
    </source>
</evidence>
<feature type="compositionally biased region" description="Basic and acidic residues" evidence="1">
    <location>
        <begin position="197"/>
        <end position="207"/>
    </location>
</feature>
<sequence>MQTVLPAVTPMPRTPYVAQLRPAGVPLSSPRTPRRGGARRARPATDTTGGRPSNAPAAAASRGTRTSGRLRGLAPEIRPAVRLRLLLRAPAPVPTQAVLVQAAPVVHARVPARVPAPSHVPQPTQPRKRRRRDDSEEDAEEDQGRRIRRRIDGPESGEQGCCHPREASQGQALPSPSSSPTLGGGESSTHNVPPAGHRQDGLAHNEQHLLGPGLPESTPSQQTRHTLASSQASTERTSVDSEDLAHTGTATKSESLDEDTVMGEEPLFEENEETLADPDFKAAAGDKTLLQA</sequence>
<evidence type="ECO:0000313" key="3">
    <source>
        <dbReference type="Proteomes" id="UP000481861"/>
    </source>
</evidence>
<gene>
    <name evidence="2" type="ORF">BDV95DRAFT_591466</name>
</gene>
<feature type="compositionally biased region" description="Polar residues" evidence="1">
    <location>
        <begin position="217"/>
        <end position="236"/>
    </location>
</feature>
<comment type="caution">
    <text evidence="2">The sequence shown here is derived from an EMBL/GenBank/DDBJ whole genome shotgun (WGS) entry which is preliminary data.</text>
</comment>
<accession>A0A7C8MGC0</accession>
<feature type="compositionally biased region" description="Low complexity" evidence="1">
    <location>
        <begin position="44"/>
        <end position="73"/>
    </location>
</feature>
<organism evidence="2 3">
    <name type="scientific">Massariosphaeria phaeospora</name>
    <dbReference type="NCBI Taxonomy" id="100035"/>
    <lineage>
        <taxon>Eukaryota</taxon>
        <taxon>Fungi</taxon>
        <taxon>Dikarya</taxon>
        <taxon>Ascomycota</taxon>
        <taxon>Pezizomycotina</taxon>
        <taxon>Dothideomycetes</taxon>
        <taxon>Pleosporomycetidae</taxon>
        <taxon>Pleosporales</taxon>
        <taxon>Pleosporales incertae sedis</taxon>
        <taxon>Massariosphaeria</taxon>
    </lineage>
</organism>
<dbReference type="AlphaFoldDB" id="A0A7C8MGC0"/>
<dbReference type="EMBL" id="JAADJZ010000005">
    <property type="protein sequence ID" value="KAF2874663.1"/>
    <property type="molecule type" value="Genomic_DNA"/>
</dbReference>
<evidence type="ECO:0000313" key="2">
    <source>
        <dbReference type="EMBL" id="KAF2874663.1"/>
    </source>
</evidence>